<evidence type="ECO:0000313" key="8">
    <source>
        <dbReference type="EMBL" id="THD23888.1"/>
    </source>
</evidence>
<feature type="region of interest" description="Disordered" evidence="5">
    <location>
        <begin position="150"/>
        <end position="216"/>
    </location>
</feature>
<dbReference type="SMART" id="SM00195">
    <property type="entry name" value="DSPc"/>
    <property type="match status" value="1"/>
</dbReference>
<evidence type="ECO:0000256" key="4">
    <source>
        <dbReference type="ARBA" id="ARBA00022912"/>
    </source>
</evidence>
<dbReference type="AlphaFoldDB" id="A0A4E0RSB3"/>
<evidence type="ECO:0000256" key="2">
    <source>
        <dbReference type="ARBA" id="ARBA00013064"/>
    </source>
</evidence>
<feature type="compositionally biased region" description="Polar residues" evidence="5">
    <location>
        <begin position="164"/>
        <end position="175"/>
    </location>
</feature>
<dbReference type="InterPro" id="IPR020422">
    <property type="entry name" value="TYR_PHOSPHATASE_DUAL_dom"/>
</dbReference>
<dbReference type="InterPro" id="IPR044506">
    <property type="entry name" value="CDC14_C"/>
</dbReference>
<dbReference type="PROSITE" id="PS50054">
    <property type="entry name" value="TYR_PHOSPHATASE_DUAL"/>
    <property type="match status" value="1"/>
</dbReference>
<dbReference type="FunFam" id="3.90.190.10:FF:000006">
    <property type="entry name" value="Dual specificity protein phosphatase CDC14B"/>
    <property type="match status" value="1"/>
</dbReference>
<name>A0A4E0RSB3_FASHE</name>
<dbReference type="InterPro" id="IPR000340">
    <property type="entry name" value="Dual-sp_phosphatase_cat-dom"/>
</dbReference>
<keyword evidence="3" id="KW-0378">Hydrolase</keyword>
<protein>
    <recommendedName>
        <fullName evidence="2">protein-tyrosine-phosphatase</fullName>
        <ecNumber evidence="2">3.1.3.48</ecNumber>
    </recommendedName>
</protein>
<dbReference type="Pfam" id="PF00782">
    <property type="entry name" value="DSPc"/>
    <property type="match status" value="1"/>
</dbReference>
<dbReference type="CDD" id="cd14499">
    <property type="entry name" value="CDC14_C"/>
    <property type="match status" value="1"/>
</dbReference>
<dbReference type="InterPro" id="IPR029021">
    <property type="entry name" value="Prot-tyrosine_phosphatase-like"/>
</dbReference>
<feature type="compositionally biased region" description="Polar residues" evidence="5">
    <location>
        <begin position="193"/>
        <end position="216"/>
    </location>
</feature>
<gene>
    <name evidence="8" type="ORF">D915_005484</name>
</gene>
<evidence type="ECO:0000256" key="1">
    <source>
        <dbReference type="ARBA" id="ARBA00007315"/>
    </source>
</evidence>
<comment type="similarity">
    <text evidence="1">Belongs to the protein-tyrosine phosphatase family. Non-receptor class CDC14 subfamily.</text>
</comment>
<dbReference type="InterPro" id="IPR050561">
    <property type="entry name" value="PTP"/>
</dbReference>
<evidence type="ECO:0000313" key="9">
    <source>
        <dbReference type="Proteomes" id="UP000230066"/>
    </source>
</evidence>
<keyword evidence="4" id="KW-0904">Protein phosphatase</keyword>
<evidence type="ECO:0000256" key="3">
    <source>
        <dbReference type="ARBA" id="ARBA00022801"/>
    </source>
</evidence>
<organism evidence="8 9">
    <name type="scientific">Fasciola hepatica</name>
    <name type="common">Liver fluke</name>
    <dbReference type="NCBI Taxonomy" id="6192"/>
    <lineage>
        <taxon>Eukaryota</taxon>
        <taxon>Metazoa</taxon>
        <taxon>Spiralia</taxon>
        <taxon>Lophotrochozoa</taxon>
        <taxon>Platyhelminthes</taxon>
        <taxon>Trematoda</taxon>
        <taxon>Digenea</taxon>
        <taxon>Plagiorchiida</taxon>
        <taxon>Echinostomata</taxon>
        <taxon>Echinostomatoidea</taxon>
        <taxon>Fasciolidae</taxon>
        <taxon>Fasciola</taxon>
    </lineage>
</organism>
<feature type="domain" description="Tyrosine-protein phosphatase" evidence="6">
    <location>
        <begin position="1"/>
        <end position="133"/>
    </location>
</feature>
<feature type="compositionally biased region" description="Basic and acidic residues" evidence="5">
    <location>
        <begin position="150"/>
        <end position="162"/>
    </location>
</feature>
<evidence type="ECO:0000259" key="6">
    <source>
        <dbReference type="PROSITE" id="PS50054"/>
    </source>
</evidence>
<dbReference type="PROSITE" id="PS50056">
    <property type="entry name" value="TYR_PHOSPHATASE_2"/>
    <property type="match status" value="1"/>
</dbReference>
<keyword evidence="9" id="KW-1185">Reference proteome</keyword>
<dbReference type="InterPro" id="IPR016130">
    <property type="entry name" value="Tyr_Pase_AS"/>
</dbReference>
<dbReference type="SMART" id="SM00404">
    <property type="entry name" value="PTPc_motif"/>
    <property type="match status" value="1"/>
</dbReference>
<dbReference type="EMBL" id="JXXN02001890">
    <property type="protein sequence ID" value="THD23888.1"/>
    <property type="molecule type" value="Genomic_DNA"/>
</dbReference>
<proteinExistence type="inferred from homology"/>
<accession>A0A4E0RSB3</accession>
<dbReference type="Proteomes" id="UP000230066">
    <property type="component" value="Unassembled WGS sequence"/>
</dbReference>
<dbReference type="SUPFAM" id="SSF52799">
    <property type="entry name" value="(Phosphotyrosine protein) phosphatases II"/>
    <property type="match status" value="1"/>
</dbReference>
<feature type="domain" description="Tyrosine specific protein phosphatases" evidence="7">
    <location>
        <begin position="58"/>
        <end position="120"/>
    </location>
</feature>
<dbReference type="Gene3D" id="3.90.190.10">
    <property type="entry name" value="Protein tyrosine phosphatase superfamily"/>
    <property type="match status" value="1"/>
</dbReference>
<dbReference type="EC" id="3.1.3.48" evidence="2"/>
<sequence>YPLHAPEAYIPYFKKHNVTTIIRLNKKIYDSKRFTETGFAHHDLFFTDGSCPSDTIMKRFLQICEQSVGAIAVHCKAGLGRTGTLIACYLMKHYKFNSREAIAWCRICRPGSIIGPQQHWLDVVESICWQSGEIYRVNQRHLATRRIKMTSDDSVKHAKPTGDDQLSNSGTQPGVNQVVHGDVPGSQVDEVTDSTVINGENNPDGPSSSSRQIEEP</sequence>
<reference evidence="8" key="1">
    <citation type="submission" date="2019-03" db="EMBL/GenBank/DDBJ databases">
        <title>Improved annotation for the trematode Fasciola hepatica.</title>
        <authorList>
            <person name="Choi Y.-J."/>
            <person name="Martin J."/>
            <person name="Mitreva M."/>
        </authorList>
    </citation>
    <scope>NUCLEOTIDE SEQUENCE [LARGE SCALE GENOMIC DNA]</scope>
</reference>
<dbReference type="InterPro" id="IPR003595">
    <property type="entry name" value="Tyr_Pase_cat"/>
</dbReference>
<evidence type="ECO:0000259" key="7">
    <source>
        <dbReference type="PROSITE" id="PS50056"/>
    </source>
</evidence>
<evidence type="ECO:0000256" key="5">
    <source>
        <dbReference type="SAM" id="MobiDB-lite"/>
    </source>
</evidence>
<comment type="caution">
    <text evidence="8">The sequence shown here is derived from an EMBL/GenBank/DDBJ whole genome shotgun (WGS) entry which is preliminary data.</text>
</comment>
<feature type="non-terminal residue" evidence="8">
    <location>
        <position position="1"/>
    </location>
</feature>
<dbReference type="PROSITE" id="PS00383">
    <property type="entry name" value="TYR_PHOSPHATASE_1"/>
    <property type="match status" value="1"/>
</dbReference>
<dbReference type="GO" id="GO:0004725">
    <property type="term" value="F:protein tyrosine phosphatase activity"/>
    <property type="evidence" value="ECO:0007669"/>
    <property type="project" value="UniProtKB-EC"/>
</dbReference>
<dbReference type="InterPro" id="IPR000387">
    <property type="entry name" value="Tyr_Pase_dom"/>
</dbReference>
<dbReference type="PANTHER" id="PTHR23339">
    <property type="entry name" value="TYROSINE SPECIFIC PROTEIN PHOSPHATASE AND DUAL SPECIFICITY PROTEIN PHOSPHATASE"/>
    <property type="match status" value="1"/>
</dbReference>